<organism evidence="2 3">
    <name type="scientific">Palleronia salina</name>
    <dbReference type="NCBI Taxonomy" id="313368"/>
    <lineage>
        <taxon>Bacteria</taxon>
        <taxon>Pseudomonadati</taxon>
        <taxon>Pseudomonadota</taxon>
        <taxon>Alphaproteobacteria</taxon>
        <taxon>Rhodobacterales</taxon>
        <taxon>Roseobacteraceae</taxon>
        <taxon>Palleronia</taxon>
    </lineage>
</organism>
<proteinExistence type="predicted"/>
<dbReference type="EMBL" id="FQZA01000007">
    <property type="protein sequence ID" value="SHJ29079.1"/>
    <property type="molecule type" value="Genomic_DNA"/>
</dbReference>
<feature type="chain" id="PRO_5012432243" description="Lipoprotein" evidence="1">
    <location>
        <begin position="23"/>
        <end position="80"/>
    </location>
</feature>
<name>A0A1M6I3P3_9RHOB</name>
<dbReference type="RefSeq" id="WP_073128832.1">
    <property type="nucleotide sequence ID" value="NZ_FQZA01000007.1"/>
</dbReference>
<dbReference type="PROSITE" id="PS51257">
    <property type="entry name" value="PROKAR_LIPOPROTEIN"/>
    <property type="match status" value="1"/>
</dbReference>
<keyword evidence="3" id="KW-1185">Reference proteome</keyword>
<evidence type="ECO:0008006" key="4">
    <source>
        <dbReference type="Google" id="ProtNLM"/>
    </source>
</evidence>
<sequence>MRYAPSALLPLIILAACGSVDGTDAGHTVMVDTYLSTPDPGSASRDAAARRCRARGQGGATHIATRDTARRTVRHVFRCG</sequence>
<evidence type="ECO:0000256" key="1">
    <source>
        <dbReference type="SAM" id="SignalP"/>
    </source>
</evidence>
<reference evidence="2 3" key="1">
    <citation type="submission" date="2016-11" db="EMBL/GenBank/DDBJ databases">
        <authorList>
            <person name="Jaros S."/>
            <person name="Januszkiewicz K."/>
            <person name="Wedrychowicz H."/>
        </authorList>
    </citation>
    <scope>NUCLEOTIDE SEQUENCE [LARGE SCALE GENOMIC DNA]</scope>
    <source>
        <strain evidence="2 3">DSM 26892</strain>
    </source>
</reference>
<dbReference type="AlphaFoldDB" id="A0A1M6I3P3"/>
<dbReference type="STRING" id="313368.SAMN04488012_10711"/>
<accession>A0A1M6I3P3</accession>
<gene>
    <name evidence="2" type="ORF">SAMN04488012_10711</name>
</gene>
<evidence type="ECO:0000313" key="3">
    <source>
        <dbReference type="Proteomes" id="UP000184040"/>
    </source>
</evidence>
<keyword evidence="1" id="KW-0732">Signal</keyword>
<dbReference type="Proteomes" id="UP000184040">
    <property type="component" value="Unassembled WGS sequence"/>
</dbReference>
<evidence type="ECO:0000313" key="2">
    <source>
        <dbReference type="EMBL" id="SHJ29079.1"/>
    </source>
</evidence>
<feature type="signal peptide" evidence="1">
    <location>
        <begin position="1"/>
        <end position="22"/>
    </location>
</feature>
<protein>
    <recommendedName>
        <fullName evidence="4">Lipoprotein</fullName>
    </recommendedName>
</protein>